<reference evidence="2" key="1">
    <citation type="submission" date="2016-06" db="EMBL/GenBank/DDBJ databases">
        <title>Parallel loss of symbiosis genes in relatives of nitrogen-fixing non-legume Parasponia.</title>
        <authorList>
            <person name="Van Velzen R."/>
            <person name="Holmer R."/>
            <person name="Bu F."/>
            <person name="Rutten L."/>
            <person name="Van Zeijl A."/>
            <person name="Liu W."/>
            <person name="Santuari L."/>
            <person name="Cao Q."/>
            <person name="Sharma T."/>
            <person name="Shen D."/>
            <person name="Roswanjaya Y."/>
            <person name="Wardhani T."/>
            <person name="Kalhor M.S."/>
            <person name="Jansen J."/>
            <person name="Van den Hoogen J."/>
            <person name="Gungor B."/>
            <person name="Hartog M."/>
            <person name="Hontelez J."/>
            <person name="Verver J."/>
            <person name="Yang W.-C."/>
            <person name="Schijlen E."/>
            <person name="Repin R."/>
            <person name="Schilthuizen M."/>
            <person name="Schranz E."/>
            <person name="Heidstra R."/>
            <person name="Miyata K."/>
            <person name="Fedorova E."/>
            <person name="Kohlen W."/>
            <person name="Bisseling T."/>
            <person name="Smit S."/>
            <person name="Geurts R."/>
        </authorList>
    </citation>
    <scope>NUCLEOTIDE SEQUENCE [LARGE SCALE GENOMIC DNA]</scope>
    <source>
        <strain evidence="2">cv. RG33-2</strain>
    </source>
</reference>
<protein>
    <submittedName>
        <fullName evidence="1">Uncharacterized protein</fullName>
    </submittedName>
</protein>
<comment type="caution">
    <text evidence="1">The sequence shown here is derived from an EMBL/GenBank/DDBJ whole genome shotgun (WGS) entry which is preliminary data.</text>
</comment>
<organism evidence="1 2">
    <name type="scientific">Trema orientale</name>
    <name type="common">Charcoal tree</name>
    <name type="synonym">Celtis orientalis</name>
    <dbReference type="NCBI Taxonomy" id="63057"/>
    <lineage>
        <taxon>Eukaryota</taxon>
        <taxon>Viridiplantae</taxon>
        <taxon>Streptophyta</taxon>
        <taxon>Embryophyta</taxon>
        <taxon>Tracheophyta</taxon>
        <taxon>Spermatophyta</taxon>
        <taxon>Magnoliopsida</taxon>
        <taxon>eudicotyledons</taxon>
        <taxon>Gunneridae</taxon>
        <taxon>Pentapetalae</taxon>
        <taxon>rosids</taxon>
        <taxon>fabids</taxon>
        <taxon>Rosales</taxon>
        <taxon>Cannabaceae</taxon>
        <taxon>Trema</taxon>
    </lineage>
</organism>
<evidence type="ECO:0000313" key="1">
    <source>
        <dbReference type="EMBL" id="PON97222.1"/>
    </source>
</evidence>
<accession>A0A2P5FHJ5</accession>
<evidence type="ECO:0000313" key="2">
    <source>
        <dbReference type="Proteomes" id="UP000237000"/>
    </source>
</evidence>
<gene>
    <name evidence="1" type="ORF">TorRG33x02_069780</name>
</gene>
<dbReference type="AlphaFoldDB" id="A0A2P5FHJ5"/>
<sequence>MLICSTWHHKLCLLKLANYPYEEYSNWGDKDSRGSGQEEVNKGEVVLDCTAIYLRWNIIGPPASKTWFCLLCFPHAANNCLKQDVFT</sequence>
<dbReference type="EMBL" id="JXTC01000033">
    <property type="protein sequence ID" value="PON97222.1"/>
    <property type="molecule type" value="Genomic_DNA"/>
</dbReference>
<dbReference type="OrthoDB" id="10312541at2759"/>
<dbReference type="Proteomes" id="UP000237000">
    <property type="component" value="Unassembled WGS sequence"/>
</dbReference>
<name>A0A2P5FHJ5_TREOI</name>
<dbReference type="InParanoid" id="A0A2P5FHJ5"/>
<proteinExistence type="predicted"/>
<keyword evidence="2" id="KW-1185">Reference proteome</keyword>